<evidence type="ECO:0000256" key="1">
    <source>
        <dbReference type="ARBA" id="ARBA00006100"/>
    </source>
</evidence>
<dbReference type="GO" id="GO:0046872">
    <property type="term" value="F:metal ion binding"/>
    <property type="evidence" value="ECO:0007669"/>
    <property type="project" value="UniProtKB-UniRule"/>
</dbReference>
<name>A0A5B6TIV5_9BACT</name>
<comment type="similarity">
    <text evidence="1">Belongs to the anaerobic coproporphyrinogen-III oxidase family. HemW subfamily.</text>
</comment>
<keyword evidence="2" id="KW-0963">Cytoplasm</keyword>
<evidence type="ECO:0000259" key="3">
    <source>
        <dbReference type="PROSITE" id="PS51918"/>
    </source>
</evidence>
<dbReference type="SMART" id="SM00729">
    <property type="entry name" value="Elp3"/>
    <property type="match status" value="1"/>
</dbReference>
<keyword evidence="2" id="KW-0949">S-adenosyl-L-methionine</keyword>
<dbReference type="Gene3D" id="3.80.30.20">
    <property type="entry name" value="tm_1862 like domain"/>
    <property type="match status" value="1"/>
</dbReference>
<dbReference type="InterPro" id="IPR023404">
    <property type="entry name" value="rSAM_horseshoe"/>
</dbReference>
<dbReference type="GO" id="GO:0004109">
    <property type="term" value="F:coproporphyrinogen oxidase activity"/>
    <property type="evidence" value="ECO:0007669"/>
    <property type="project" value="InterPro"/>
</dbReference>
<dbReference type="SFLD" id="SFLDS00029">
    <property type="entry name" value="Radical_SAM"/>
    <property type="match status" value="1"/>
</dbReference>
<dbReference type="AlphaFoldDB" id="A0A5B6TIV5"/>
<evidence type="ECO:0000256" key="2">
    <source>
        <dbReference type="RuleBase" id="RU364116"/>
    </source>
</evidence>
<dbReference type="SFLD" id="SFLDF00562">
    <property type="entry name" value="HemN-like__clustered_with_heat"/>
    <property type="match status" value="1"/>
</dbReference>
<dbReference type="PANTHER" id="PTHR13932:SF5">
    <property type="entry name" value="RADICAL S-ADENOSYL METHIONINE DOMAIN-CONTAINING PROTEIN 1, MITOCHONDRIAL"/>
    <property type="match status" value="1"/>
</dbReference>
<comment type="subcellular location">
    <subcellularLocation>
        <location evidence="2">Cytoplasm</location>
    </subcellularLocation>
</comment>
<dbReference type="SFLD" id="SFLDG01082">
    <property type="entry name" value="B12-binding_domain_containing"/>
    <property type="match status" value="1"/>
</dbReference>
<dbReference type="InterPro" id="IPR004559">
    <property type="entry name" value="HemW-like"/>
</dbReference>
<evidence type="ECO:0000313" key="5">
    <source>
        <dbReference type="Proteomes" id="UP000324133"/>
    </source>
</evidence>
<organism evidence="4 5">
    <name type="scientific">Rufibacter hautae</name>
    <dbReference type="NCBI Taxonomy" id="2595005"/>
    <lineage>
        <taxon>Bacteria</taxon>
        <taxon>Pseudomonadati</taxon>
        <taxon>Bacteroidota</taxon>
        <taxon>Cytophagia</taxon>
        <taxon>Cytophagales</taxon>
        <taxon>Hymenobacteraceae</taxon>
        <taxon>Rufibacter</taxon>
    </lineage>
</organism>
<dbReference type="Proteomes" id="UP000324133">
    <property type="component" value="Unassembled WGS sequence"/>
</dbReference>
<evidence type="ECO:0000313" key="4">
    <source>
        <dbReference type="EMBL" id="KAA3440604.1"/>
    </source>
</evidence>
<dbReference type="InterPro" id="IPR006638">
    <property type="entry name" value="Elp3/MiaA/NifB-like_rSAM"/>
</dbReference>
<accession>A0A5B6TIV5</accession>
<keyword evidence="2" id="KW-0411">Iron-sulfur</keyword>
<dbReference type="PANTHER" id="PTHR13932">
    <property type="entry name" value="COPROPORPHYRINIGEN III OXIDASE"/>
    <property type="match status" value="1"/>
</dbReference>
<keyword evidence="2" id="KW-0143">Chaperone</keyword>
<keyword evidence="5" id="KW-1185">Reference proteome</keyword>
<dbReference type="CDD" id="cd01335">
    <property type="entry name" value="Radical_SAM"/>
    <property type="match status" value="1"/>
</dbReference>
<keyword evidence="2" id="KW-0479">Metal-binding</keyword>
<dbReference type="OrthoDB" id="9808022at2"/>
<dbReference type="SUPFAM" id="SSF102114">
    <property type="entry name" value="Radical SAM enzymes"/>
    <property type="match status" value="1"/>
</dbReference>
<keyword evidence="2" id="KW-0408">Iron</keyword>
<dbReference type="InterPro" id="IPR034505">
    <property type="entry name" value="Coproporphyrinogen-III_oxidase"/>
</dbReference>
<dbReference type="Pfam" id="PF06969">
    <property type="entry name" value="HemN_C"/>
    <property type="match status" value="1"/>
</dbReference>
<dbReference type="InterPro" id="IPR007197">
    <property type="entry name" value="rSAM"/>
</dbReference>
<dbReference type="RefSeq" id="WP_149090235.1">
    <property type="nucleotide sequence ID" value="NZ_VKKY01000001.1"/>
</dbReference>
<dbReference type="EMBL" id="VKKY01000001">
    <property type="protein sequence ID" value="KAA3440604.1"/>
    <property type="molecule type" value="Genomic_DNA"/>
</dbReference>
<reference evidence="4 5" key="1">
    <citation type="submission" date="2019-07" db="EMBL/GenBank/DDBJ databases">
        <title>Rufibacter sp. nov., isolated from lake sediment.</title>
        <authorList>
            <person name="Qu J.-H."/>
        </authorList>
    </citation>
    <scope>NUCLEOTIDE SEQUENCE [LARGE SCALE GENOMIC DNA]</scope>
    <source>
        <strain evidence="4 5">NBS58-1</strain>
    </source>
</reference>
<comment type="function">
    <text evidence="2">Probably acts as a heme chaperone, transferring heme to an unknown acceptor. Binds one molecule of heme per monomer, possibly covalently. Binds 1 [4Fe-4S] cluster. The cluster is coordinated with 3 cysteines and an exchangeable S-adenosyl-L-methionine.</text>
</comment>
<sequence length="380" mass="42651">MPGIYLHIPFCKQACHYCDFHFSTSMGLKEQVLQAMQRELDLQQNYLNGEIINTIYFGGGTPSILSVGELNGLLEAIYAKHTVNPNAEITLEANPDDLTPEKLQALRQTRINRLSIGVQSFHDPHLQFMNRPHTAAEAVHCIKLAQELGFDNISLDLIYGIPAEDAALWEEDLAKAFALNVQHLSCYALTIEPNTVFGSRVRKGKFSPADEERVARQFELLMSQAAQHGFLHYEISNFCQPGFESKHNSSYWKQVPYLGLGPSAHSFNGVSRQFNIAHNPKYVQALEAGQLPCTVEELSVEDRVNEYVMTTLRTSWGCDTAYIQEKWGIDLVALHTAYLQKMEAQGLLRHEGSVLVLTEAGKLLADEIALDLFLLQEEEA</sequence>
<proteinExistence type="inferred from homology"/>
<dbReference type="GO" id="GO:0051539">
    <property type="term" value="F:4 iron, 4 sulfur cluster binding"/>
    <property type="evidence" value="ECO:0007669"/>
    <property type="project" value="UniProtKB-UniRule"/>
</dbReference>
<dbReference type="GO" id="GO:0005737">
    <property type="term" value="C:cytoplasm"/>
    <property type="evidence" value="ECO:0007669"/>
    <property type="project" value="UniProtKB-SubCell"/>
</dbReference>
<protein>
    <recommendedName>
        <fullName evidence="2">Heme chaperone HemW</fullName>
    </recommendedName>
</protein>
<keyword evidence="2" id="KW-0349">Heme</keyword>
<dbReference type="GO" id="GO:0006779">
    <property type="term" value="P:porphyrin-containing compound biosynthetic process"/>
    <property type="evidence" value="ECO:0007669"/>
    <property type="project" value="InterPro"/>
</dbReference>
<dbReference type="SFLD" id="SFLDG01065">
    <property type="entry name" value="anaerobic_coproporphyrinogen-I"/>
    <property type="match status" value="1"/>
</dbReference>
<dbReference type="SFLD" id="SFLDF00288">
    <property type="entry name" value="HemN-like__clustered_with_nucl"/>
    <property type="match status" value="1"/>
</dbReference>
<dbReference type="InterPro" id="IPR058240">
    <property type="entry name" value="rSAM_sf"/>
</dbReference>
<dbReference type="Pfam" id="PF04055">
    <property type="entry name" value="Radical_SAM"/>
    <property type="match status" value="1"/>
</dbReference>
<dbReference type="PROSITE" id="PS51918">
    <property type="entry name" value="RADICAL_SAM"/>
    <property type="match status" value="1"/>
</dbReference>
<feature type="domain" description="Radical SAM core" evidence="3">
    <location>
        <begin position="1"/>
        <end position="231"/>
    </location>
</feature>
<dbReference type="NCBIfam" id="TIGR00539">
    <property type="entry name" value="hemN_rel"/>
    <property type="match status" value="1"/>
</dbReference>
<comment type="caution">
    <text evidence="4">The sequence shown here is derived from an EMBL/GenBank/DDBJ whole genome shotgun (WGS) entry which is preliminary data.</text>
</comment>
<gene>
    <name evidence="4" type="primary">hemW</name>
    <name evidence="4" type="ORF">FOA19_08115</name>
</gene>
<keyword evidence="2" id="KW-0004">4Fe-4S</keyword>
<dbReference type="InterPro" id="IPR010723">
    <property type="entry name" value="HemN_C"/>
</dbReference>